<sequence>MRRAGEELERADRERREAEEGLRAAGDAVERAERTARDTEKEAARLAGPAD</sequence>
<protein>
    <recommendedName>
        <fullName evidence="4">Cellulose-binding protein</fullName>
    </recommendedName>
</protein>
<reference evidence="2 3" key="1">
    <citation type="submission" date="2023-07" db="EMBL/GenBank/DDBJ databases">
        <title>Comparative genomics of wheat-associated soil bacteria to identify genetic determinants of phenazine resistance.</title>
        <authorList>
            <person name="Mouncey N."/>
        </authorList>
    </citation>
    <scope>NUCLEOTIDE SEQUENCE [LARGE SCALE GENOMIC DNA]</scope>
    <source>
        <strain evidence="2 3">W4I19-2</strain>
    </source>
</reference>
<organism evidence="2 3">
    <name type="scientific">Streptomyces achromogenes</name>
    <dbReference type="NCBI Taxonomy" id="67255"/>
    <lineage>
        <taxon>Bacteria</taxon>
        <taxon>Bacillati</taxon>
        <taxon>Actinomycetota</taxon>
        <taxon>Actinomycetes</taxon>
        <taxon>Kitasatosporales</taxon>
        <taxon>Streptomycetaceae</taxon>
        <taxon>Streptomyces</taxon>
    </lineage>
</organism>
<feature type="compositionally biased region" description="Basic and acidic residues" evidence="1">
    <location>
        <begin position="1"/>
        <end position="44"/>
    </location>
</feature>
<evidence type="ECO:0008006" key="4">
    <source>
        <dbReference type="Google" id="ProtNLM"/>
    </source>
</evidence>
<evidence type="ECO:0000313" key="3">
    <source>
        <dbReference type="Proteomes" id="UP001243364"/>
    </source>
</evidence>
<feature type="region of interest" description="Disordered" evidence="1">
    <location>
        <begin position="1"/>
        <end position="51"/>
    </location>
</feature>
<evidence type="ECO:0000256" key="1">
    <source>
        <dbReference type="SAM" id="MobiDB-lite"/>
    </source>
</evidence>
<evidence type="ECO:0000313" key="2">
    <source>
        <dbReference type="EMBL" id="MDQ0681541.1"/>
    </source>
</evidence>
<accession>A0ABU0PTS8</accession>
<dbReference type="Proteomes" id="UP001243364">
    <property type="component" value="Unassembled WGS sequence"/>
</dbReference>
<keyword evidence="3" id="KW-1185">Reference proteome</keyword>
<dbReference type="EMBL" id="JAUSYA010000001">
    <property type="protein sequence ID" value="MDQ0681541.1"/>
    <property type="molecule type" value="Genomic_DNA"/>
</dbReference>
<comment type="caution">
    <text evidence="2">The sequence shown here is derived from an EMBL/GenBank/DDBJ whole genome shotgun (WGS) entry which is preliminary data.</text>
</comment>
<proteinExistence type="predicted"/>
<gene>
    <name evidence="2" type="ORF">QFZ56_000504</name>
</gene>
<name>A0ABU0PTS8_STRAH</name>